<evidence type="ECO:0000256" key="1">
    <source>
        <dbReference type="ARBA" id="ARBA00006211"/>
    </source>
</evidence>
<dbReference type="EMBL" id="CP133218">
    <property type="protein sequence ID" value="WML91561.1"/>
    <property type="molecule type" value="Genomic_DNA"/>
</dbReference>
<dbReference type="NCBIfam" id="NF007775">
    <property type="entry name" value="PRK10463.1"/>
    <property type="match status" value="1"/>
</dbReference>
<dbReference type="Gene3D" id="3.40.50.300">
    <property type="entry name" value="P-loop containing nucleotide triphosphate hydrolases"/>
    <property type="match status" value="1"/>
</dbReference>
<sequence length="278" mass="30277">MCTVCGCGEGEVKIEGQPQRHTLIRGLQPAPEHSHGHTHDYGQGAAHAHAPGMTQSRMVQIEQDILGKNNQYAAQNRQWLAERSILALNLVSSPGSGKTTLLTETLTRLQGIVPMAVVEGDQQTSNDADRIRATGVPALQINTGKGCHLDAHMVGHALESLPIEHGGILFIENVGNLVCPAAFDLGEAHKVVILSVTEGEDKPIKYPDMFHAADLMILNKVDLLPYLRFDVAKCEEYARRVNPSIQILHVSATSGEGMVGWIDWLQQQRPGRTDTILP</sequence>
<protein>
    <recommendedName>
        <fullName evidence="8">Hydrogenase maturation factor HypB</fullName>
    </recommendedName>
</protein>
<dbReference type="Pfam" id="PF02492">
    <property type="entry name" value="cobW"/>
    <property type="match status" value="1"/>
</dbReference>
<keyword evidence="5 11" id="KW-0378">Hydrolase</keyword>
<dbReference type="InterPro" id="IPR004392">
    <property type="entry name" value="Hyd_mat_HypB"/>
</dbReference>
<reference evidence="11 12" key="1">
    <citation type="submission" date="2023-08" db="EMBL/GenBank/DDBJ databases">
        <title>New molecular markers tilS and rpoB for phylogenetic and monitoring studies of the genus Thiothrix biodiversity.</title>
        <authorList>
            <person name="Ravin N.V."/>
            <person name="Smolyakov D."/>
            <person name="Markov N.D."/>
            <person name="Beletsky A.V."/>
            <person name="Mardanov A.V."/>
            <person name="Rudenko T.S."/>
            <person name="Grabovich M.Y."/>
        </authorList>
    </citation>
    <scope>NUCLEOTIDE SEQUENCE [LARGE SCALE GENOMIC DNA]</scope>
    <source>
        <strain evidence="11 12">MK1</strain>
    </source>
</reference>
<name>A0ABY9MUV3_9GAMM</name>
<dbReference type="NCBIfam" id="TIGR00073">
    <property type="entry name" value="hypB"/>
    <property type="match status" value="1"/>
</dbReference>
<dbReference type="Proteomes" id="UP001236657">
    <property type="component" value="Chromosome"/>
</dbReference>
<dbReference type="SUPFAM" id="SSF52540">
    <property type="entry name" value="P-loop containing nucleoside triphosphate hydrolases"/>
    <property type="match status" value="1"/>
</dbReference>
<evidence type="ECO:0000256" key="3">
    <source>
        <dbReference type="ARBA" id="ARBA00022723"/>
    </source>
</evidence>
<dbReference type="InterPro" id="IPR003495">
    <property type="entry name" value="CobW/HypB/UreG_nucleotide-bd"/>
</dbReference>
<proteinExistence type="inferred from homology"/>
<keyword evidence="7" id="KW-0342">GTP-binding</keyword>
<feature type="region of interest" description="Disordered" evidence="9">
    <location>
        <begin position="28"/>
        <end position="48"/>
    </location>
</feature>
<evidence type="ECO:0000259" key="10">
    <source>
        <dbReference type="Pfam" id="PF02492"/>
    </source>
</evidence>
<evidence type="ECO:0000256" key="4">
    <source>
        <dbReference type="ARBA" id="ARBA00022741"/>
    </source>
</evidence>
<evidence type="ECO:0000256" key="2">
    <source>
        <dbReference type="ARBA" id="ARBA00022596"/>
    </source>
</evidence>
<evidence type="ECO:0000256" key="8">
    <source>
        <dbReference type="ARBA" id="ARBA00035238"/>
    </source>
</evidence>
<evidence type="ECO:0000313" key="12">
    <source>
        <dbReference type="Proteomes" id="UP001236657"/>
    </source>
</evidence>
<gene>
    <name evidence="11" type="primary">hypB</name>
    <name evidence="11" type="ORF">RCF98_04255</name>
</gene>
<keyword evidence="12" id="KW-1185">Reference proteome</keyword>
<dbReference type="CDD" id="cd05390">
    <property type="entry name" value="HypB"/>
    <property type="match status" value="1"/>
</dbReference>
<evidence type="ECO:0000256" key="9">
    <source>
        <dbReference type="SAM" id="MobiDB-lite"/>
    </source>
</evidence>
<keyword evidence="6" id="KW-0862">Zinc</keyword>
<keyword evidence="2" id="KW-0533">Nickel</keyword>
<feature type="domain" description="CobW/HypB/UreG nucleotide-binding" evidence="10">
    <location>
        <begin position="89"/>
        <end position="248"/>
    </location>
</feature>
<evidence type="ECO:0000256" key="6">
    <source>
        <dbReference type="ARBA" id="ARBA00022833"/>
    </source>
</evidence>
<evidence type="ECO:0000313" key="11">
    <source>
        <dbReference type="EMBL" id="WML91561.1"/>
    </source>
</evidence>
<dbReference type="RefSeq" id="WP_308896365.1">
    <property type="nucleotide sequence ID" value="NZ_CP133218.1"/>
</dbReference>
<comment type="similarity">
    <text evidence="1">Belongs to the SIMIBI class G3E GTPase family. HypB/HupM subfamily.</text>
</comment>
<dbReference type="PANTHER" id="PTHR30134">
    <property type="entry name" value="HYDROGENASE PROTEIN ASSEMBLY PROTEIN, NICKEL CHAPERONE"/>
    <property type="match status" value="1"/>
</dbReference>
<accession>A0ABY9MUV3</accession>
<organism evidence="11 12">
    <name type="scientific">Thiothrix lacustris</name>
    <dbReference type="NCBI Taxonomy" id="525917"/>
    <lineage>
        <taxon>Bacteria</taxon>
        <taxon>Pseudomonadati</taxon>
        <taxon>Pseudomonadota</taxon>
        <taxon>Gammaproteobacteria</taxon>
        <taxon>Thiotrichales</taxon>
        <taxon>Thiotrichaceae</taxon>
        <taxon>Thiothrix</taxon>
    </lineage>
</organism>
<keyword evidence="4" id="KW-0547">Nucleotide-binding</keyword>
<dbReference type="InterPro" id="IPR027417">
    <property type="entry name" value="P-loop_NTPase"/>
</dbReference>
<dbReference type="PANTHER" id="PTHR30134:SF2">
    <property type="entry name" value="HYDROGENASE MATURATION FACTOR HYPB"/>
    <property type="match status" value="1"/>
</dbReference>
<keyword evidence="3" id="KW-0479">Metal-binding</keyword>
<evidence type="ECO:0000256" key="7">
    <source>
        <dbReference type="ARBA" id="ARBA00023134"/>
    </source>
</evidence>
<dbReference type="GO" id="GO:0016787">
    <property type="term" value="F:hydrolase activity"/>
    <property type="evidence" value="ECO:0007669"/>
    <property type="project" value="UniProtKB-KW"/>
</dbReference>
<evidence type="ECO:0000256" key="5">
    <source>
        <dbReference type="ARBA" id="ARBA00022801"/>
    </source>
</evidence>